<reference evidence="4 5" key="1">
    <citation type="submission" date="2016-11" db="EMBL/GenBank/DDBJ databases">
        <authorList>
            <person name="Jaros S."/>
            <person name="Januszkiewicz K."/>
            <person name="Wedrychowicz H."/>
        </authorList>
    </citation>
    <scope>NUCLEOTIDE SEQUENCE [LARGE SCALE GENOMIC DNA]</scope>
    <source>
        <strain evidence="4 5">DSM 18119</strain>
    </source>
</reference>
<evidence type="ECO:0000256" key="2">
    <source>
        <dbReference type="SAM" id="Phobius"/>
    </source>
</evidence>
<dbReference type="RefSeq" id="WP_072835398.1">
    <property type="nucleotide sequence ID" value="NZ_FQUU01000008.1"/>
</dbReference>
<dbReference type="AlphaFoldDB" id="A0A1M5ABT4"/>
<dbReference type="OrthoDB" id="853672at2"/>
<sequence length="173" mass="18392">MNASQIHLALTHVPVVLSFIGLVILSIGLLKKNETITKTSFYLLLAAGIFTVPVYLTGEGTEEAVENLPGVSESIISKHEDVANLTLIVISLTALMALSGIVFYSRRIIGKLARTSVFILSLISAGAMAQTAHLGGSIRHTEIRSGVATVSDQNTENGSNQNEARGTDTKDED</sequence>
<evidence type="ECO:0000313" key="4">
    <source>
        <dbReference type="EMBL" id="SHF27557.1"/>
    </source>
</evidence>
<proteinExistence type="predicted"/>
<dbReference type="InterPro" id="IPR019251">
    <property type="entry name" value="DUF2231_TM"/>
</dbReference>
<evidence type="ECO:0000313" key="5">
    <source>
        <dbReference type="Proteomes" id="UP000184048"/>
    </source>
</evidence>
<name>A0A1M5ABT4_9BACT</name>
<dbReference type="Pfam" id="PF09990">
    <property type="entry name" value="DUF2231"/>
    <property type="match status" value="1"/>
</dbReference>
<dbReference type="Proteomes" id="UP000184048">
    <property type="component" value="Unassembled WGS sequence"/>
</dbReference>
<keyword evidence="2" id="KW-1133">Transmembrane helix</keyword>
<feature type="domain" description="DUF2231" evidence="3">
    <location>
        <begin position="6"/>
        <end position="138"/>
    </location>
</feature>
<feature type="transmembrane region" description="Helical" evidence="2">
    <location>
        <begin position="82"/>
        <end position="104"/>
    </location>
</feature>
<feature type="transmembrane region" description="Helical" evidence="2">
    <location>
        <begin position="41"/>
        <end position="58"/>
    </location>
</feature>
<feature type="transmembrane region" description="Helical" evidence="2">
    <location>
        <begin position="6"/>
        <end position="29"/>
    </location>
</feature>
<gene>
    <name evidence="4" type="ORF">SAMN02745131_02218</name>
</gene>
<evidence type="ECO:0000259" key="3">
    <source>
        <dbReference type="Pfam" id="PF09990"/>
    </source>
</evidence>
<evidence type="ECO:0000256" key="1">
    <source>
        <dbReference type="SAM" id="MobiDB-lite"/>
    </source>
</evidence>
<keyword evidence="5" id="KW-1185">Reference proteome</keyword>
<keyword evidence="2" id="KW-0812">Transmembrane</keyword>
<feature type="region of interest" description="Disordered" evidence="1">
    <location>
        <begin position="148"/>
        <end position="173"/>
    </location>
</feature>
<feature type="compositionally biased region" description="Polar residues" evidence="1">
    <location>
        <begin position="148"/>
        <end position="164"/>
    </location>
</feature>
<organism evidence="4 5">
    <name type="scientific">Flavisolibacter ginsengisoli DSM 18119</name>
    <dbReference type="NCBI Taxonomy" id="1121884"/>
    <lineage>
        <taxon>Bacteria</taxon>
        <taxon>Pseudomonadati</taxon>
        <taxon>Bacteroidota</taxon>
        <taxon>Chitinophagia</taxon>
        <taxon>Chitinophagales</taxon>
        <taxon>Chitinophagaceae</taxon>
        <taxon>Flavisolibacter</taxon>
    </lineage>
</organism>
<protein>
    <submittedName>
        <fullName evidence="4">Uncharacterized membrane protein</fullName>
    </submittedName>
</protein>
<accession>A0A1M5ABT4</accession>
<dbReference type="EMBL" id="FQUU01000008">
    <property type="protein sequence ID" value="SHF27557.1"/>
    <property type="molecule type" value="Genomic_DNA"/>
</dbReference>
<dbReference type="STRING" id="1121884.SAMN02745131_02218"/>
<keyword evidence="2" id="KW-0472">Membrane</keyword>